<dbReference type="AlphaFoldDB" id="A0A1Y0EM47"/>
<keyword evidence="3" id="KW-0378">Hydrolase</keyword>
<dbReference type="Gene3D" id="2.40.50.90">
    <property type="match status" value="1"/>
</dbReference>
<dbReference type="SUPFAM" id="SSF50199">
    <property type="entry name" value="Staphylococcal nuclease"/>
    <property type="match status" value="1"/>
</dbReference>
<reference evidence="5 6" key="1">
    <citation type="submission" date="2017-05" db="EMBL/GenBank/DDBJ databases">
        <authorList>
            <person name="Song R."/>
            <person name="Chenine A.L."/>
            <person name="Ruprecht R.M."/>
        </authorList>
    </citation>
    <scope>NUCLEOTIDE SEQUENCE [LARGE SCALE GENOMIC DNA]</scope>
    <source>
        <strain evidence="5 6">DSM 26136</strain>
    </source>
</reference>
<evidence type="ECO:0000256" key="3">
    <source>
        <dbReference type="ARBA" id="ARBA00022801"/>
    </source>
</evidence>
<dbReference type="Proteomes" id="UP000196138">
    <property type="component" value="Chromosome"/>
</dbReference>
<keyword evidence="1" id="KW-0540">Nuclease</keyword>
<dbReference type="RefSeq" id="WP_087279868.1">
    <property type="nucleotide sequence ID" value="NZ_CP021455.1"/>
</dbReference>
<dbReference type="EMBL" id="CP021455">
    <property type="protein sequence ID" value="ARU04725.1"/>
    <property type="molecule type" value="Genomic_DNA"/>
</dbReference>
<dbReference type="InterPro" id="IPR016071">
    <property type="entry name" value="Staphylococal_nuclease_OB-fold"/>
</dbReference>
<dbReference type="KEGG" id="cser:CCO03_08595"/>
<keyword evidence="2" id="KW-0255">Endonuclease</keyword>
<keyword evidence="6" id="KW-1185">Reference proteome</keyword>
<evidence type="ECO:0000259" key="4">
    <source>
        <dbReference type="PROSITE" id="PS50830"/>
    </source>
</evidence>
<name>A0A1Y0EM47_9BURK</name>
<feature type="domain" description="TNase-like" evidence="4">
    <location>
        <begin position="11"/>
        <end position="144"/>
    </location>
</feature>
<dbReference type="PANTHER" id="PTHR12302:SF3">
    <property type="entry name" value="SERINE_THREONINE-PROTEIN KINASE 31"/>
    <property type="match status" value="1"/>
</dbReference>
<dbReference type="PROSITE" id="PS50830">
    <property type="entry name" value="TNASE_3"/>
    <property type="match status" value="1"/>
</dbReference>
<evidence type="ECO:0000313" key="5">
    <source>
        <dbReference type="EMBL" id="ARU04725.1"/>
    </source>
</evidence>
<dbReference type="GO" id="GO:0004519">
    <property type="term" value="F:endonuclease activity"/>
    <property type="evidence" value="ECO:0007669"/>
    <property type="project" value="UniProtKB-KW"/>
</dbReference>
<dbReference type="PANTHER" id="PTHR12302">
    <property type="entry name" value="EBNA2 BINDING PROTEIN P100"/>
    <property type="match status" value="1"/>
</dbReference>
<evidence type="ECO:0000313" key="6">
    <source>
        <dbReference type="Proteomes" id="UP000196138"/>
    </source>
</evidence>
<sequence>MSFVGIALCLVVGISDGDTLTARCGEPGQYEQVKVRLAGIDAPERKQPFGQRARQALSDTAYMKEAELRCTKVDRYKRSICTVWVAPASSPEGPKTLDAGLNLITLGLAWWYRDYAKEQSPQERGQYEFAETEARAKKAGLWSQLGTAEEPVAPWEWRKSRRQNAGPR</sequence>
<dbReference type="GO" id="GO:0016787">
    <property type="term" value="F:hydrolase activity"/>
    <property type="evidence" value="ECO:0007669"/>
    <property type="project" value="UniProtKB-KW"/>
</dbReference>
<accession>A0A1Y0EM47</accession>
<dbReference type="SMART" id="SM00318">
    <property type="entry name" value="SNc"/>
    <property type="match status" value="1"/>
</dbReference>
<evidence type="ECO:0000256" key="1">
    <source>
        <dbReference type="ARBA" id="ARBA00022722"/>
    </source>
</evidence>
<dbReference type="InterPro" id="IPR035437">
    <property type="entry name" value="SNase_OB-fold_sf"/>
</dbReference>
<dbReference type="Pfam" id="PF00565">
    <property type="entry name" value="SNase"/>
    <property type="match status" value="1"/>
</dbReference>
<dbReference type="OrthoDB" id="9805504at2"/>
<gene>
    <name evidence="5" type="ORF">CCO03_08595</name>
</gene>
<evidence type="ECO:0000256" key="2">
    <source>
        <dbReference type="ARBA" id="ARBA00022759"/>
    </source>
</evidence>
<protein>
    <submittedName>
        <fullName evidence="5">Nuclease</fullName>
    </submittedName>
</protein>
<proteinExistence type="predicted"/>
<organism evidence="5 6">
    <name type="scientific">Comamonas serinivorans</name>
    <dbReference type="NCBI Taxonomy" id="1082851"/>
    <lineage>
        <taxon>Bacteria</taxon>
        <taxon>Pseudomonadati</taxon>
        <taxon>Pseudomonadota</taxon>
        <taxon>Betaproteobacteria</taxon>
        <taxon>Burkholderiales</taxon>
        <taxon>Comamonadaceae</taxon>
        <taxon>Comamonas</taxon>
    </lineage>
</organism>